<keyword evidence="2" id="KW-1185">Reference proteome</keyword>
<dbReference type="RefSeq" id="WP_034433127.1">
    <property type="nucleotide sequence ID" value="NZ_CBTK010000155.1"/>
</dbReference>
<dbReference type="GO" id="GO:0008237">
    <property type="term" value="F:metallopeptidase activity"/>
    <property type="evidence" value="ECO:0007669"/>
    <property type="project" value="InterPro"/>
</dbReference>
<evidence type="ECO:0000313" key="1">
    <source>
        <dbReference type="EMBL" id="CDH45426.1"/>
    </source>
</evidence>
<dbReference type="Gene3D" id="3.40.390.10">
    <property type="entry name" value="Collagenase (Catalytic Domain)"/>
    <property type="match status" value="1"/>
</dbReference>
<organism evidence="1 2">
    <name type="scientific">Candidatus Contendobacter odensis Run_B_J11</name>
    <dbReference type="NCBI Taxonomy" id="1400861"/>
    <lineage>
        <taxon>Bacteria</taxon>
        <taxon>Pseudomonadati</taxon>
        <taxon>Pseudomonadota</taxon>
        <taxon>Gammaproteobacteria</taxon>
        <taxon>Candidatus Competibacteraceae</taxon>
        <taxon>Candidatus Contendibacter</taxon>
    </lineage>
</organism>
<name>A0A7U7J4N6_9GAMM</name>
<accession>A0A7U7J4N6</accession>
<protein>
    <submittedName>
        <fullName evidence="1">Uncharacterized protein</fullName>
    </submittedName>
</protein>
<dbReference type="EMBL" id="CBTK010000155">
    <property type="protein sequence ID" value="CDH45426.1"/>
    <property type="molecule type" value="Genomic_DNA"/>
</dbReference>
<proteinExistence type="predicted"/>
<gene>
    <name evidence="1" type="ORF">BN874_2380004</name>
</gene>
<dbReference type="SUPFAM" id="SSF55486">
    <property type="entry name" value="Metalloproteases ('zincins'), catalytic domain"/>
    <property type="match status" value="1"/>
</dbReference>
<sequence length="325" mass="35845">MPANYSAIGKDGGFFNSAPPCLVVPYERLSLVWLNGVRPFDINRDLKFDRTNLTVKGVTPADLLNQFMIYAENFPQTLRNEVLALSSQARNLIQSGSTLLSVEGSIAGSSAALDCISRSGTARLDVITARQRKIAVSFRFVRYQDSAGQMKGGTSQEPAEAEKLLAVMNRLFLPSANIELTLLNAKAENLNQPLGSAVSMENFQKHVLPLRDPNADLTVFFIGKWKGTTDPLGSTFPHYKSMVVDDAPLQYIAPQTGWPPHQRTDDQIYYSKDRAATDRDLHIVLAHEIAHFLGANHNNGDDNLMSINRQDLKLNKGIVMAICGK</sequence>
<evidence type="ECO:0000313" key="2">
    <source>
        <dbReference type="Proteomes" id="UP000019184"/>
    </source>
</evidence>
<dbReference type="AlphaFoldDB" id="A0A7U7J4N6"/>
<reference evidence="1 2" key="1">
    <citation type="journal article" date="2014" name="ISME J.">
        <title>Candidatus Competibacter-lineage genomes retrieved from metagenomes reveal functional metabolic diversity.</title>
        <authorList>
            <person name="McIlroy S.J."/>
            <person name="Albertsen M."/>
            <person name="Andresen E.K."/>
            <person name="Saunders A.M."/>
            <person name="Kristiansen R."/>
            <person name="Stokholm-Bjerregaard M."/>
            <person name="Nielsen K.L."/>
            <person name="Nielsen P.H."/>
        </authorList>
    </citation>
    <scope>NUCLEOTIDE SEQUENCE [LARGE SCALE GENOMIC DNA]</scope>
    <source>
        <strain evidence="1 2">Run_B_J11</strain>
    </source>
</reference>
<dbReference type="Proteomes" id="UP000019184">
    <property type="component" value="Unassembled WGS sequence"/>
</dbReference>
<dbReference type="InterPro" id="IPR024079">
    <property type="entry name" value="MetalloPept_cat_dom_sf"/>
</dbReference>
<comment type="caution">
    <text evidence="1">The sequence shown here is derived from an EMBL/GenBank/DDBJ whole genome shotgun (WGS) entry which is preliminary data.</text>
</comment>